<evidence type="ECO:0000256" key="3">
    <source>
        <dbReference type="ARBA" id="ARBA00022679"/>
    </source>
</evidence>
<dbReference type="KEGG" id="pmet:G4Y79_22865"/>
<sequence>MPTTTFYIFHGDDDIAIGEAVSRLRAQMGDSVNADLNISEYEGEQASAAEILNAARSVPFLADKRLVIVRGFLQYITRKGAGGVGKDQVTLLQEELPQLPEFTRLVFMERAALPANHALVKLAQSSANAYIKLFEVPKDSTQWIVQRAQTEYGKVIQHQAAAALASVIGTDLRRADNELIKLVSYVDDEGDITEEHIALLTPYVAEANVFEMVDAMALGNGQRALSLMNITLEQDPSDPGFRLYGLIVRQFRLLLLTREHLDAGGAARGNAIAQAIGIRSSWQADKLARQSRAFTLEQLEQIYRRLQKYDVEMKTGQIKPRLALDLLVASLSRQ</sequence>
<dbReference type="Gene3D" id="1.10.8.60">
    <property type="match status" value="1"/>
</dbReference>
<dbReference type="GO" id="GO:0009360">
    <property type="term" value="C:DNA polymerase III complex"/>
    <property type="evidence" value="ECO:0007669"/>
    <property type="project" value="InterPro"/>
</dbReference>
<dbReference type="InterPro" id="IPR027417">
    <property type="entry name" value="P-loop_NTPase"/>
</dbReference>
<evidence type="ECO:0000256" key="7">
    <source>
        <dbReference type="ARBA" id="ARBA00034754"/>
    </source>
</evidence>
<evidence type="ECO:0000256" key="2">
    <source>
        <dbReference type="ARBA" id="ARBA00017703"/>
    </source>
</evidence>
<evidence type="ECO:0000259" key="9">
    <source>
        <dbReference type="Pfam" id="PF06144"/>
    </source>
</evidence>
<dbReference type="NCBIfam" id="TIGR01128">
    <property type="entry name" value="holA"/>
    <property type="match status" value="1"/>
</dbReference>
<accession>A0A7S8E901</accession>
<dbReference type="InterPro" id="IPR005790">
    <property type="entry name" value="DNA_polIII_delta"/>
</dbReference>
<reference evidence="11 12" key="1">
    <citation type="submission" date="2020-02" db="EMBL/GenBank/DDBJ databases">
        <authorList>
            <person name="Zheng R.K."/>
            <person name="Sun C.M."/>
        </authorList>
    </citation>
    <scope>NUCLEOTIDE SEQUENCE [LARGE SCALE GENOMIC DNA]</scope>
    <source>
        <strain evidence="12">rifampicinis</strain>
    </source>
</reference>
<comment type="catalytic activity">
    <reaction evidence="8">
        <text>DNA(n) + a 2'-deoxyribonucleoside 5'-triphosphate = DNA(n+1) + diphosphate</text>
        <dbReference type="Rhea" id="RHEA:22508"/>
        <dbReference type="Rhea" id="RHEA-COMP:17339"/>
        <dbReference type="Rhea" id="RHEA-COMP:17340"/>
        <dbReference type="ChEBI" id="CHEBI:33019"/>
        <dbReference type="ChEBI" id="CHEBI:61560"/>
        <dbReference type="ChEBI" id="CHEBI:173112"/>
        <dbReference type="EC" id="2.7.7.7"/>
    </reaction>
</comment>
<evidence type="ECO:0000256" key="1">
    <source>
        <dbReference type="ARBA" id="ARBA00012417"/>
    </source>
</evidence>
<dbReference type="Gene3D" id="1.20.272.10">
    <property type="match status" value="1"/>
</dbReference>
<dbReference type="PANTHER" id="PTHR34388:SF1">
    <property type="entry name" value="DNA POLYMERASE III SUBUNIT DELTA"/>
    <property type="match status" value="1"/>
</dbReference>
<keyword evidence="4 11" id="KW-0548">Nucleotidyltransferase</keyword>
<dbReference type="Pfam" id="PF06144">
    <property type="entry name" value="DNA_pol3_delta"/>
    <property type="match status" value="1"/>
</dbReference>
<keyword evidence="3 11" id="KW-0808">Transferase</keyword>
<dbReference type="InterPro" id="IPR010372">
    <property type="entry name" value="DNA_pol3_delta_N"/>
</dbReference>
<dbReference type="AlphaFoldDB" id="A0A7S8E901"/>
<dbReference type="RefSeq" id="WP_195170562.1">
    <property type="nucleotide sequence ID" value="NZ_CP062983.1"/>
</dbReference>
<feature type="domain" description="DNA polymerase III delta subunit-like C-terminal" evidence="10">
    <location>
        <begin position="206"/>
        <end position="330"/>
    </location>
</feature>
<dbReference type="GO" id="GO:0003677">
    <property type="term" value="F:DNA binding"/>
    <property type="evidence" value="ECO:0007669"/>
    <property type="project" value="InterPro"/>
</dbReference>
<dbReference type="EC" id="2.7.7.7" evidence="1"/>
<evidence type="ECO:0000313" key="11">
    <source>
        <dbReference type="EMBL" id="QPC82493.1"/>
    </source>
</evidence>
<keyword evidence="5" id="KW-0235">DNA replication</keyword>
<protein>
    <recommendedName>
        <fullName evidence="2">DNA polymerase III subunit delta</fullName>
        <ecNumber evidence="1">2.7.7.7</ecNumber>
    </recommendedName>
</protein>
<comment type="similarity">
    <text evidence="7">Belongs to the DNA polymerase HolA subunit family.</text>
</comment>
<dbReference type="Proteomes" id="UP000594468">
    <property type="component" value="Chromosome"/>
</dbReference>
<evidence type="ECO:0000256" key="4">
    <source>
        <dbReference type="ARBA" id="ARBA00022695"/>
    </source>
</evidence>
<evidence type="ECO:0000256" key="5">
    <source>
        <dbReference type="ARBA" id="ARBA00022705"/>
    </source>
</evidence>
<dbReference type="SUPFAM" id="SSF48019">
    <property type="entry name" value="post-AAA+ oligomerization domain-like"/>
    <property type="match status" value="1"/>
</dbReference>
<evidence type="ECO:0000259" key="10">
    <source>
        <dbReference type="Pfam" id="PF21694"/>
    </source>
</evidence>
<dbReference type="GO" id="GO:0006261">
    <property type="term" value="P:DNA-templated DNA replication"/>
    <property type="evidence" value="ECO:0007669"/>
    <property type="project" value="TreeGrafter"/>
</dbReference>
<organism evidence="11 12">
    <name type="scientific">Phototrophicus methaneseepsis</name>
    <dbReference type="NCBI Taxonomy" id="2710758"/>
    <lineage>
        <taxon>Bacteria</taxon>
        <taxon>Bacillati</taxon>
        <taxon>Chloroflexota</taxon>
        <taxon>Candidatus Thermofontia</taxon>
        <taxon>Phototrophicales</taxon>
        <taxon>Phototrophicaceae</taxon>
        <taxon>Phototrophicus</taxon>
    </lineage>
</organism>
<dbReference type="PANTHER" id="PTHR34388">
    <property type="entry name" value="DNA POLYMERASE III SUBUNIT DELTA"/>
    <property type="match status" value="1"/>
</dbReference>
<dbReference type="InterPro" id="IPR048466">
    <property type="entry name" value="DNA_pol3_delta-like_C"/>
</dbReference>
<keyword evidence="12" id="KW-1185">Reference proteome</keyword>
<feature type="domain" description="DNA polymerase III delta N-terminal" evidence="9">
    <location>
        <begin position="7"/>
        <end position="128"/>
    </location>
</feature>
<evidence type="ECO:0000256" key="8">
    <source>
        <dbReference type="ARBA" id="ARBA00049244"/>
    </source>
</evidence>
<dbReference type="Gene3D" id="3.40.50.300">
    <property type="entry name" value="P-loop containing nucleotide triphosphate hydrolases"/>
    <property type="match status" value="1"/>
</dbReference>
<dbReference type="EMBL" id="CP062983">
    <property type="protein sequence ID" value="QPC82493.1"/>
    <property type="molecule type" value="Genomic_DNA"/>
</dbReference>
<evidence type="ECO:0000313" key="12">
    <source>
        <dbReference type="Proteomes" id="UP000594468"/>
    </source>
</evidence>
<evidence type="ECO:0000256" key="6">
    <source>
        <dbReference type="ARBA" id="ARBA00022932"/>
    </source>
</evidence>
<dbReference type="Pfam" id="PF21694">
    <property type="entry name" value="DNA_pol3_delta_C"/>
    <property type="match status" value="1"/>
</dbReference>
<gene>
    <name evidence="11" type="primary">holA</name>
    <name evidence="11" type="ORF">G4Y79_22865</name>
</gene>
<dbReference type="GO" id="GO:0003887">
    <property type="term" value="F:DNA-directed DNA polymerase activity"/>
    <property type="evidence" value="ECO:0007669"/>
    <property type="project" value="UniProtKB-KW"/>
</dbReference>
<keyword evidence="6" id="KW-0239">DNA-directed DNA polymerase</keyword>
<proteinExistence type="inferred from homology"/>
<name>A0A7S8E901_9CHLR</name>
<dbReference type="InterPro" id="IPR008921">
    <property type="entry name" value="DNA_pol3_clamp-load_cplx_C"/>
</dbReference>
<dbReference type="SUPFAM" id="SSF52540">
    <property type="entry name" value="P-loop containing nucleoside triphosphate hydrolases"/>
    <property type="match status" value="1"/>
</dbReference>